<accession>A0A8E5HSM1</accession>
<dbReference type="GeneID" id="66065820"/>
<organism evidence="3 4">
    <name type="scientific">Ustilaginoidea virens</name>
    <name type="common">Rice false smut fungus</name>
    <name type="synonym">Villosiclava virens</name>
    <dbReference type="NCBI Taxonomy" id="1159556"/>
    <lineage>
        <taxon>Eukaryota</taxon>
        <taxon>Fungi</taxon>
        <taxon>Dikarya</taxon>
        <taxon>Ascomycota</taxon>
        <taxon>Pezizomycotina</taxon>
        <taxon>Sordariomycetes</taxon>
        <taxon>Hypocreomycetidae</taxon>
        <taxon>Hypocreales</taxon>
        <taxon>Clavicipitaceae</taxon>
        <taxon>Ustilaginoidea</taxon>
    </lineage>
</organism>
<reference evidence="3" key="1">
    <citation type="submission" date="2020-03" db="EMBL/GenBank/DDBJ databases">
        <title>A mixture of massive structural variations and highly conserved coding sequences in Ustilaginoidea virens genome.</title>
        <authorList>
            <person name="Zhang K."/>
            <person name="Zhao Z."/>
            <person name="Zhang Z."/>
            <person name="Li Y."/>
            <person name="Hsiang T."/>
            <person name="Sun W."/>
        </authorList>
    </citation>
    <scope>NUCLEOTIDE SEQUENCE</scope>
    <source>
        <strain evidence="3">UV-8b</strain>
    </source>
</reference>
<dbReference type="RefSeq" id="XP_042998474.1">
    <property type="nucleotide sequence ID" value="XM_043142540.1"/>
</dbReference>
<evidence type="ECO:0000259" key="2">
    <source>
        <dbReference type="PROSITE" id="PS51043"/>
    </source>
</evidence>
<dbReference type="Proteomes" id="UP000027002">
    <property type="component" value="Chromosome 4"/>
</dbReference>
<dbReference type="GO" id="GO:0046872">
    <property type="term" value="F:metal ion binding"/>
    <property type="evidence" value="ECO:0007669"/>
    <property type="project" value="InterPro"/>
</dbReference>
<dbReference type="InterPro" id="IPR004177">
    <property type="entry name" value="DDHD_dom"/>
</dbReference>
<evidence type="ECO:0000313" key="3">
    <source>
        <dbReference type="EMBL" id="QUC20801.1"/>
    </source>
</evidence>
<dbReference type="PANTHER" id="PTHR23509:SF6">
    <property type="entry name" value="PHOSPHOLIPASE C1020.13C-RELATED"/>
    <property type="match status" value="1"/>
</dbReference>
<proteinExistence type="predicted"/>
<dbReference type="PROSITE" id="PS51043">
    <property type="entry name" value="DDHD"/>
    <property type="match status" value="1"/>
</dbReference>
<dbReference type="GO" id="GO:0005737">
    <property type="term" value="C:cytoplasm"/>
    <property type="evidence" value="ECO:0007669"/>
    <property type="project" value="TreeGrafter"/>
</dbReference>
<dbReference type="PANTHER" id="PTHR23509">
    <property type="entry name" value="PA-PL1 PHOSPHOLIPASE FAMILY"/>
    <property type="match status" value="1"/>
</dbReference>
<evidence type="ECO:0000313" key="4">
    <source>
        <dbReference type="Proteomes" id="UP000027002"/>
    </source>
</evidence>
<dbReference type="Pfam" id="PF02862">
    <property type="entry name" value="DDHD"/>
    <property type="match status" value="2"/>
</dbReference>
<dbReference type="EMBL" id="CP072756">
    <property type="protein sequence ID" value="QUC20801.1"/>
    <property type="molecule type" value="Genomic_DNA"/>
</dbReference>
<feature type="domain" description="DDHD" evidence="2">
    <location>
        <begin position="360"/>
        <end position="564"/>
    </location>
</feature>
<feature type="region of interest" description="Disordered" evidence="1">
    <location>
        <begin position="127"/>
        <end position="159"/>
    </location>
</feature>
<keyword evidence="4" id="KW-1185">Reference proteome</keyword>
<sequence>MKPIYWSPLNDIAVVMRATWFYRDTMMPVAPAIANQLEAGYLEILSISTHMGTRKSSLKYLQIHFALRGVSEEKQLHKDLNESQAFLLKPTLKPSAHYGRRPALKIIKGFTVGIPVVRGFDRQAWDTVHGGSSSPDEGAASAKAAVEPDEESQGNREGRACEACRATEAKGQVTDLVLVAHGIGQKTAERVESYHFTHAINSFRRLVNREMGSSTIQRILRKGQNGVMVLPLNWRMGLSFDDTESLVNVESQEHRQDSFNLKDIEPNTIPAIRTMISEVMFDIPFYMSHHKGKMINALVQEANRIYRLWCRNNPGFSASGRVHLIAHSLGSVMAVDVLSRQPTLVPKLDLGRTEPQTQFFEFDTTNLFLLGSPAGFFLLLESGVLIPRRGRSKPGSDSRDVNDESIVGNAGRFGCLAVDNIYNILAKEDPIAYLLNGTVDPAYATTLKPAYIPTTSTSLFKSLGDAVRKIVPGLSPSLDTLMVDPERPLTARLPSQLELEVHDFSREEIAEKKLYLLNDNGQIDWFLKSGSGPLEIQYLNMISAHTSYWINRDFVRMLCIEIGRQPGRNHSVPAMRVVKAGKRFSVEK</sequence>
<gene>
    <name evidence="3" type="ORF">UV8b_05042</name>
</gene>
<dbReference type="AlphaFoldDB" id="A0A8E5HSM1"/>
<dbReference type="KEGG" id="uvi:66065820"/>
<protein>
    <recommendedName>
        <fullName evidence="2">DDHD domain-containing protein</fullName>
    </recommendedName>
</protein>
<dbReference type="GO" id="GO:0004620">
    <property type="term" value="F:phospholipase activity"/>
    <property type="evidence" value="ECO:0007669"/>
    <property type="project" value="TreeGrafter"/>
</dbReference>
<evidence type="ECO:0000256" key="1">
    <source>
        <dbReference type="SAM" id="MobiDB-lite"/>
    </source>
</evidence>
<dbReference type="InterPro" id="IPR058055">
    <property type="entry name" value="PA-PLA1"/>
</dbReference>
<name>A0A8E5HSM1_USTVR</name>
<dbReference type="OrthoDB" id="69269at2759"/>
<dbReference type="SMART" id="SM01127">
    <property type="entry name" value="DDHD"/>
    <property type="match status" value="1"/>
</dbReference>